<name>A0AAE1KRR8_PETCI</name>
<keyword evidence="4" id="KW-1185">Reference proteome</keyword>
<sequence>MFVKPRVFQLLVVVLVALALPSVSPHQESSQLNATGNNNLLVPPTTPQQHNDGEKVDEITNKPVYQRLLLHTHPEDPQDTLDDIYYDDEDKETETPTTTNDDDDTETPEATTTTTLYKENTPAQTNPDQPSSPKTTNTDQHHEEEEEEEETTTLNRRKRGFFRRIRRGIRRLGSRVRDVARRIPKPHIPLLKPVYIG</sequence>
<accession>A0AAE1KRR8</accession>
<evidence type="ECO:0000256" key="2">
    <source>
        <dbReference type="SAM" id="SignalP"/>
    </source>
</evidence>
<evidence type="ECO:0000313" key="4">
    <source>
        <dbReference type="Proteomes" id="UP001286313"/>
    </source>
</evidence>
<feature type="chain" id="PRO_5042125418" evidence="2">
    <location>
        <begin position="26"/>
        <end position="197"/>
    </location>
</feature>
<organism evidence="3 4">
    <name type="scientific">Petrolisthes cinctipes</name>
    <name type="common">Flat porcelain crab</name>
    <dbReference type="NCBI Taxonomy" id="88211"/>
    <lineage>
        <taxon>Eukaryota</taxon>
        <taxon>Metazoa</taxon>
        <taxon>Ecdysozoa</taxon>
        <taxon>Arthropoda</taxon>
        <taxon>Crustacea</taxon>
        <taxon>Multicrustacea</taxon>
        <taxon>Malacostraca</taxon>
        <taxon>Eumalacostraca</taxon>
        <taxon>Eucarida</taxon>
        <taxon>Decapoda</taxon>
        <taxon>Pleocyemata</taxon>
        <taxon>Anomura</taxon>
        <taxon>Galatheoidea</taxon>
        <taxon>Porcellanidae</taxon>
        <taxon>Petrolisthes</taxon>
    </lineage>
</organism>
<proteinExistence type="predicted"/>
<dbReference type="EMBL" id="JAWQEG010000985">
    <property type="protein sequence ID" value="KAK3883521.1"/>
    <property type="molecule type" value="Genomic_DNA"/>
</dbReference>
<dbReference type="Proteomes" id="UP001286313">
    <property type="component" value="Unassembled WGS sequence"/>
</dbReference>
<comment type="caution">
    <text evidence="3">The sequence shown here is derived from an EMBL/GenBank/DDBJ whole genome shotgun (WGS) entry which is preliminary data.</text>
</comment>
<feature type="compositionally biased region" description="Polar residues" evidence="1">
    <location>
        <begin position="27"/>
        <end position="40"/>
    </location>
</feature>
<feature type="signal peptide" evidence="2">
    <location>
        <begin position="1"/>
        <end position="25"/>
    </location>
</feature>
<evidence type="ECO:0000256" key="1">
    <source>
        <dbReference type="SAM" id="MobiDB-lite"/>
    </source>
</evidence>
<protein>
    <submittedName>
        <fullName evidence="3">Uncharacterized protein</fullName>
    </submittedName>
</protein>
<feature type="region of interest" description="Disordered" evidence="1">
    <location>
        <begin position="90"/>
        <end position="155"/>
    </location>
</feature>
<feature type="region of interest" description="Disordered" evidence="1">
    <location>
        <begin position="27"/>
        <end position="54"/>
    </location>
</feature>
<gene>
    <name evidence="3" type="ORF">Pcinc_012171</name>
</gene>
<feature type="compositionally biased region" description="Polar residues" evidence="1">
    <location>
        <begin position="122"/>
        <end position="138"/>
    </location>
</feature>
<evidence type="ECO:0000313" key="3">
    <source>
        <dbReference type="EMBL" id="KAK3883521.1"/>
    </source>
</evidence>
<dbReference type="AlphaFoldDB" id="A0AAE1KRR8"/>
<feature type="compositionally biased region" description="Low complexity" evidence="1">
    <location>
        <begin position="108"/>
        <end position="121"/>
    </location>
</feature>
<keyword evidence="2" id="KW-0732">Signal</keyword>
<reference evidence="3" key="1">
    <citation type="submission" date="2023-10" db="EMBL/GenBank/DDBJ databases">
        <title>Genome assemblies of two species of porcelain crab, Petrolisthes cinctipes and Petrolisthes manimaculis (Anomura: Porcellanidae).</title>
        <authorList>
            <person name="Angst P."/>
        </authorList>
    </citation>
    <scope>NUCLEOTIDE SEQUENCE</scope>
    <source>
        <strain evidence="3">PB745_01</strain>
        <tissue evidence="3">Gill</tissue>
    </source>
</reference>